<keyword evidence="5" id="KW-1185">Reference proteome</keyword>
<dbReference type="GO" id="GO:0008270">
    <property type="term" value="F:zinc ion binding"/>
    <property type="evidence" value="ECO:0007669"/>
    <property type="project" value="UniProtKB-KW"/>
</dbReference>
<evidence type="ECO:0000313" key="4">
    <source>
        <dbReference type="EMBL" id="CEM18311.1"/>
    </source>
</evidence>
<accession>A0A0G4FTP2</accession>
<organism evidence="4 5">
    <name type="scientific">Vitrella brassicaformis (strain CCMP3155)</name>
    <dbReference type="NCBI Taxonomy" id="1169540"/>
    <lineage>
        <taxon>Eukaryota</taxon>
        <taxon>Sar</taxon>
        <taxon>Alveolata</taxon>
        <taxon>Colpodellida</taxon>
        <taxon>Vitrellaceae</taxon>
        <taxon>Vitrella</taxon>
    </lineage>
</organism>
<gene>
    <name evidence="4" type="ORF">Vbra_16206</name>
</gene>
<name>A0A0G4FTP2_VITBC</name>
<feature type="compositionally biased region" description="Polar residues" evidence="2">
    <location>
        <begin position="28"/>
        <end position="39"/>
    </location>
</feature>
<dbReference type="EMBL" id="CDMY01000499">
    <property type="protein sequence ID" value="CEM18311.1"/>
    <property type="molecule type" value="Genomic_DNA"/>
</dbReference>
<feature type="region of interest" description="Disordered" evidence="2">
    <location>
        <begin position="596"/>
        <end position="616"/>
    </location>
</feature>
<feature type="region of interest" description="Disordered" evidence="2">
    <location>
        <begin position="1"/>
        <end position="41"/>
    </location>
</feature>
<dbReference type="VEuPathDB" id="CryptoDB:Vbra_16206"/>
<feature type="compositionally biased region" description="Low complexity" evidence="2">
    <location>
        <begin position="10"/>
        <end position="26"/>
    </location>
</feature>
<dbReference type="PROSITE" id="PS50096">
    <property type="entry name" value="IQ"/>
    <property type="match status" value="2"/>
</dbReference>
<evidence type="ECO:0000313" key="5">
    <source>
        <dbReference type="Proteomes" id="UP000041254"/>
    </source>
</evidence>
<keyword evidence="1" id="KW-0479">Metal-binding</keyword>
<feature type="domain" description="B box-type" evidence="3">
    <location>
        <begin position="405"/>
        <end position="447"/>
    </location>
</feature>
<feature type="compositionally biased region" description="Basic and acidic residues" evidence="2">
    <location>
        <begin position="725"/>
        <end position="739"/>
    </location>
</feature>
<evidence type="ECO:0000256" key="2">
    <source>
        <dbReference type="SAM" id="MobiDB-lite"/>
    </source>
</evidence>
<reference evidence="4 5" key="1">
    <citation type="submission" date="2014-11" db="EMBL/GenBank/DDBJ databases">
        <authorList>
            <person name="Zhu J."/>
            <person name="Qi W."/>
            <person name="Song R."/>
        </authorList>
    </citation>
    <scope>NUCLEOTIDE SEQUENCE [LARGE SCALE GENOMIC DNA]</scope>
</reference>
<dbReference type="SMART" id="SM00336">
    <property type="entry name" value="BBOX"/>
    <property type="match status" value="2"/>
</dbReference>
<evidence type="ECO:0000256" key="1">
    <source>
        <dbReference type="PROSITE-ProRule" id="PRU00024"/>
    </source>
</evidence>
<feature type="compositionally biased region" description="Polar residues" evidence="2">
    <location>
        <begin position="740"/>
        <end position="750"/>
    </location>
</feature>
<keyword evidence="1" id="KW-0863">Zinc-finger</keyword>
<dbReference type="Gene3D" id="3.30.160.60">
    <property type="entry name" value="Classic Zinc Finger"/>
    <property type="match status" value="1"/>
</dbReference>
<sequence>MSSDVAQLLSRAQRNASAMAASLAAATKSDNTPEGSPQYRSKAVGAEVLQLPPSPQSQLPPSPTNIDVTNGPSISVAAAQASVEGRDSRFGASGGADQLLASGAGNTMNWRSTGGTEMRLGDVTADVNANTMDFLEEQNQCRLLRVSDPGGQLDVLDYIQYLGIDLQLEPHLSWIAREMLAAPMPPGAEMLISKLGIVYFYDVENDFFTLEHPLTQRYLKALEKSRIETLALSISPLTQGLLLRQPDVLFHREFRTLQIPCQDCGVFPSALVCRQCLMSFCDNCFQLLHNKGRRAEHQWQRTVMGSSCSVFTNKKPQCYCAACEDFFSFEGYKSVHSRGGRTNHAAMLLPVADSELIDTSVKCEECDDRPAAFLCDQCGDRFCPPCFWRCHFNGNRRYHTVSKAAVAPLCSQCEETRASVFCEQCQELYCTECFTLMHVKGNRRLHLFSDAMNFLLLLETMDPHMHEAFRLAQRRIMRQICRLQAWMRGIDARRYFTKHRATVLKIQRMWRGARARAKLARVLDHLRWRRKNINDWLLDKEVLRQRRQLKQMFKTEKFKEQLVLRKTKRTVDALRGAIEESAGVNPLEDIETLKRTLQAQPPKRREEREEVPASPVDKTAKWETLRRALVAPPEGTGPIALPPPLHGPEGPVAESVIRKMAALKKKEPGPSLSLRLRDEAAQRRLSGTKATRIKELTDKLRMSARQLLTVDQRVEYVHPRAYSKPPKERSEGDASRVDSTDQATAQQRGTRSTWRSSARRSFRSGKTVTLCDGEAQGLTAAIGKGQPAAVANEGDKEEGGQLEEGGPA</sequence>
<dbReference type="AlphaFoldDB" id="A0A0G4FTP2"/>
<feature type="region of interest" description="Disordered" evidence="2">
    <location>
        <begin position="718"/>
        <end position="808"/>
    </location>
</feature>
<dbReference type="Pfam" id="PF22586">
    <property type="entry name" value="ANCHR-like_BBOX"/>
    <property type="match status" value="1"/>
</dbReference>
<dbReference type="OrthoDB" id="1740265at2759"/>
<dbReference type="InParanoid" id="A0A0G4FTP2"/>
<dbReference type="InterPro" id="IPR000315">
    <property type="entry name" value="Znf_B-box"/>
</dbReference>
<evidence type="ECO:0000259" key="3">
    <source>
        <dbReference type="PROSITE" id="PS50119"/>
    </source>
</evidence>
<feature type="domain" description="B box-type" evidence="3">
    <location>
        <begin position="358"/>
        <end position="404"/>
    </location>
</feature>
<proteinExistence type="predicted"/>
<dbReference type="Proteomes" id="UP000041254">
    <property type="component" value="Unassembled WGS sequence"/>
</dbReference>
<dbReference type="PROSITE" id="PS50119">
    <property type="entry name" value="ZF_BBOX"/>
    <property type="match status" value="2"/>
</dbReference>
<keyword evidence="1" id="KW-0862">Zinc</keyword>
<dbReference type="CDD" id="cd19757">
    <property type="entry name" value="Bbox1"/>
    <property type="match status" value="1"/>
</dbReference>
<protein>
    <recommendedName>
        <fullName evidence="3">B box-type domain-containing protein</fullName>
    </recommendedName>
</protein>